<feature type="transmembrane region" description="Helical" evidence="1">
    <location>
        <begin position="28"/>
        <end position="52"/>
    </location>
</feature>
<dbReference type="Proteomes" id="UP000231550">
    <property type="component" value="Unassembled WGS sequence"/>
</dbReference>
<gene>
    <name evidence="2" type="ORF">COV85_02300</name>
</gene>
<organism evidence="2 3">
    <name type="scientific">Candidatus Portnoybacteria bacterium CG11_big_fil_rev_8_21_14_0_20_44_10</name>
    <dbReference type="NCBI Taxonomy" id="1974818"/>
    <lineage>
        <taxon>Bacteria</taxon>
        <taxon>Candidatus Portnoyibacteriota</taxon>
    </lineage>
</organism>
<name>A0A2H0KQI7_9BACT</name>
<evidence type="ECO:0000313" key="2">
    <source>
        <dbReference type="EMBL" id="PIQ74399.1"/>
    </source>
</evidence>
<dbReference type="EMBL" id="PCVN01000056">
    <property type="protein sequence ID" value="PIQ74399.1"/>
    <property type="molecule type" value="Genomic_DNA"/>
</dbReference>
<evidence type="ECO:0000256" key="1">
    <source>
        <dbReference type="SAM" id="Phobius"/>
    </source>
</evidence>
<accession>A0A2H0KQI7</accession>
<sequence length="102" mass="11848">MNGKDFSEKLKQVVQKLNVLGEYCYERVFLVFIILAVVIFAITGMIFNYYAVGERLSNLNVKEDETRIDHGLYREVILRLADKKTLFGEEVQIDQSLPDPFK</sequence>
<evidence type="ECO:0000313" key="3">
    <source>
        <dbReference type="Proteomes" id="UP000231550"/>
    </source>
</evidence>
<keyword evidence="1" id="KW-0812">Transmembrane</keyword>
<protein>
    <submittedName>
        <fullName evidence="2">Uncharacterized protein</fullName>
    </submittedName>
</protein>
<keyword evidence="1" id="KW-0472">Membrane</keyword>
<dbReference type="AlphaFoldDB" id="A0A2H0KQI7"/>
<proteinExistence type="predicted"/>
<reference evidence="2 3" key="1">
    <citation type="submission" date="2017-09" db="EMBL/GenBank/DDBJ databases">
        <title>Depth-based differentiation of microbial function through sediment-hosted aquifers and enrichment of novel symbionts in the deep terrestrial subsurface.</title>
        <authorList>
            <person name="Probst A.J."/>
            <person name="Ladd B."/>
            <person name="Jarett J.K."/>
            <person name="Geller-Mcgrath D.E."/>
            <person name="Sieber C.M."/>
            <person name="Emerson J.B."/>
            <person name="Anantharaman K."/>
            <person name="Thomas B.C."/>
            <person name="Malmstrom R."/>
            <person name="Stieglmeier M."/>
            <person name="Klingl A."/>
            <person name="Woyke T."/>
            <person name="Ryan C.M."/>
            <person name="Banfield J.F."/>
        </authorList>
    </citation>
    <scope>NUCLEOTIDE SEQUENCE [LARGE SCALE GENOMIC DNA]</scope>
    <source>
        <strain evidence="2">CG11_big_fil_rev_8_21_14_0_20_44_10</strain>
    </source>
</reference>
<keyword evidence="1" id="KW-1133">Transmembrane helix</keyword>
<comment type="caution">
    <text evidence="2">The sequence shown here is derived from an EMBL/GenBank/DDBJ whole genome shotgun (WGS) entry which is preliminary data.</text>
</comment>